<dbReference type="EMBL" id="SSTM01000003">
    <property type="protein sequence ID" value="TJW10827.1"/>
    <property type="molecule type" value="Genomic_DNA"/>
</dbReference>
<name>A0A4T9TI62_9ACTN</name>
<accession>A0A4T9TI62</accession>
<dbReference type="GO" id="GO:0008270">
    <property type="term" value="F:zinc ion binding"/>
    <property type="evidence" value="ECO:0007669"/>
    <property type="project" value="TreeGrafter"/>
</dbReference>
<keyword evidence="1" id="KW-0547">Nucleotide-binding</keyword>
<dbReference type="GO" id="GO:0051604">
    <property type="term" value="P:protein maturation"/>
    <property type="evidence" value="ECO:0007669"/>
    <property type="project" value="InterPro"/>
</dbReference>
<gene>
    <name evidence="4" type="ORF">E5982_06035</name>
</gene>
<dbReference type="GO" id="GO:0016151">
    <property type="term" value="F:nickel cation binding"/>
    <property type="evidence" value="ECO:0007669"/>
    <property type="project" value="InterPro"/>
</dbReference>
<dbReference type="InterPro" id="IPR004392">
    <property type="entry name" value="Hyd_mat_HypB"/>
</dbReference>
<proteinExistence type="predicted"/>
<evidence type="ECO:0000313" key="5">
    <source>
        <dbReference type="Proteomes" id="UP000309454"/>
    </source>
</evidence>
<evidence type="ECO:0000256" key="2">
    <source>
        <dbReference type="ARBA" id="ARBA00022801"/>
    </source>
</evidence>
<dbReference type="SUPFAM" id="SSF52540">
    <property type="entry name" value="P-loop containing nucleoside triphosphate hydrolases"/>
    <property type="match status" value="1"/>
</dbReference>
<keyword evidence="2" id="KW-0378">Hydrolase</keyword>
<dbReference type="Gene3D" id="3.40.50.300">
    <property type="entry name" value="P-loop containing nucleotide triphosphate hydrolases"/>
    <property type="match status" value="1"/>
</dbReference>
<reference evidence="4 5" key="1">
    <citation type="submission" date="2019-04" db="EMBL/GenBank/DDBJ databases">
        <title>Microbes associate with the intestines of laboratory mice.</title>
        <authorList>
            <person name="Navarre W."/>
            <person name="Wong E."/>
            <person name="Huang K.C."/>
            <person name="Tropini C."/>
            <person name="Ng K."/>
            <person name="Yu B."/>
        </authorList>
    </citation>
    <scope>NUCLEOTIDE SEQUENCE [LARGE SCALE GENOMIC DNA]</scope>
    <source>
        <strain evidence="4 5">NM48_B13</strain>
    </source>
</reference>
<evidence type="ECO:0000256" key="1">
    <source>
        <dbReference type="ARBA" id="ARBA00022741"/>
    </source>
</evidence>
<protein>
    <recommendedName>
        <fullName evidence="6">CobW/HypB/UreG nucleotide-binding domain-containing protein</fullName>
    </recommendedName>
</protein>
<comment type="caution">
    <text evidence="4">The sequence shown here is derived from an EMBL/GenBank/DDBJ whole genome shotgun (WGS) entry which is preliminary data.</text>
</comment>
<evidence type="ECO:0000256" key="3">
    <source>
        <dbReference type="ARBA" id="ARBA00023134"/>
    </source>
</evidence>
<keyword evidence="5" id="KW-1185">Reference proteome</keyword>
<sequence>MAGAEVGASALPAVLTVSATPHAGKTSLIMALVDQLRDQLNMAVVLGPDATAAEVEKFEATGIPTEAEAFRPDADGADGLPFEPEALARLDVAVREVPAGHPCDLWLVSAAEAPDASVPDAAALVVNKIDTVGSAPARDALAAAVAQHQPQAAVFLTSATTGAGLEPLAHWLLQRLQLA</sequence>
<dbReference type="InterPro" id="IPR027417">
    <property type="entry name" value="P-loop_NTPase"/>
</dbReference>
<organism evidence="4 5">
    <name type="scientific">Parvibacter caecicola</name>
    <dbReference type="NCBI Taxonomy" id="747645"/>
    <lineage>
        <taxon>Bacteria</taxon>
        <taxon>Bacillati</taxon>
        <taxon>Actinomycetota</taxon>
        <taxon>Coriobacteriia</taxon>
        <taxon>Coriobacteriales</taxon>
        <taxon>Coriobacteriaceae</taxon>
        <taxon>Parvibacter</taxon>
    </lineage>
</organism>
<evidence type="ECO:0008006" key="6">
    <source>
        <dbReference type="Google" id="ProtNLM"/>
    </source>
</evidence>
<dbReference type="Proteomes" id="UP000309454">
    <property type="component" value="Unassembled WGS sequence"/>
</dbReference>
<dbReference type="GO" id="GO:0005525">
    <property type="term" value="F:GTP binding"/>
    <property type="evidence" value="ECO:0007669"/>
    <property type="project" value="UniProtKB-KW"/>
</dbReference>
<dbReference type="RefSeq" id="WP_136845789.1">
    <property type="nucleotide sequence ID" value="NZ_CANSOV010000032.1"/>
</dbReference>
<keyword evidence="3" id="KW-0342">GTP-binding</keyword>
<evidence type="ECO:0000313" key="4">
    <source>
        <dbReference type="EMBL" id="TJW10827.1"/>
    </source>
</evidence>
<dbReference type="GO" id="GO:0003924">
    <property type="term" value="F:GTPase activity"/>
    <property type="evidence" value="ECO:0007669"/>
    <property type="project" value="InterPro"/>
</dbReference>
<dbReference type="PANTHER" id="PTHR30134">
    <property type="entry name" value="HYDROGENASE PROTEIN ASSEMBLY PROTEIN, NICKEL CHAPERONE"/>
    <property type="match status" value="1"/>
</dbReference>
<dbReference type="PANTHER" id="PTHR30134:SF2">
    <property type="entry name" value="HYDROGENASE MATURATION FACTOR HYPB"/>
    <property type="match status" value="1"/>
</dbReference>
<dbReference type="AlphaFoldDB" id="A0A4T9TI62"/>